<feature type="compositionally biased region" description="Polar residues" evidence="1">
    <location>
        <begin position="8"/>
        <end position="17"/>
    </location>
</feature>
<feature type="region of interest" description="Disordered" evidence="1">
    <location>
        <begin position="115"/>
        <end position="136"/>
    </location>
</feature>
<feature type="compositionally biased region" description="Acidic residues" evidence="1">
    <location>
        <begin position="63"/>
        <end position="75"/>
    </location>
</feature>
<evidence type="ECO:0000256" key="1">
    <source>
        <dbReference type="SAM" id="MobiDB-lite"/>
    </source>
</evidence>
<feature type="region of interest" description="Disordered" evidence="1">
    <location>
        <begin position="1"/>
        <end position="92"/>
    </location>
</feature>
<dbReference type="Proteomes" id="UP000314294">
    <property type="component" value="Unassembled WGS sequence"/>
</dbReference>
<evidence type="ECO:0000313" key="2">
    <source>
        <dbReference type="EMBL" id="TNN84710.1"/>
    </source>
</evidence>
<accession>A0A4Z2J3C4</accession>
<feature type="region of interest" description="Disordered" evidence="1">
    <location>
        <begin position="153"/>
        <end position="181"/>
    </location>
</feature>
<organism evidence="2 3">
    <name type="scientific">Liparis tanakae</name>
    <name type="common">Tanaka's snailfish</name>
    <dbReference type="NCBI Taxonomy" id="230148"/>
    <lineage>
        <taxon>Eukaryota</taxon>
        <taxon>Metazoa</taxon>
        <taxon>Chordata</taxon>
        <taxon>Craniata</taxon>
        <taxon>Vertebrata</taxon>
        <taxon>Euteleostomi</taxon>
        <taxon>Actinopterygii</taxon>
        <taxon>Neopterygii</taxon>
        <taxon>Teleostei</taxon>
        <taxon>Neoteleostei</taxon>
        <taxon>Acanthomorphata</taxon>
        <taxon>Eupercaria</taxon>
        <taxon>Perciformes</taxon>
        <taxon>Cottioidei</taxon>
        <taxon>Cottales</taxon>
        <taxon>Liparidae</taxon>
        <taxon>Liparis</taxon>
    </lineage>
</organism>
<feature type="compositionally biased region" description="Low complexity" evidence="1">
    <location>
        <begin position="157"/>
        <end position="170"/>
    </location>
</feature>
<feature type="compositionally biased region" description="Basic and acidic residues" evidence="1">
    <location>
        <begin position="171"/>
        <end position="181"/>
    </location>
</feature>
<evidence type="ECO:0000313" key="3">
    <source>
        <dbReference type="Proteomes" id="UP000314294"/>
    </source>
</evidence>
<dbReference type="AlphaFoldDB" id="A0A4Z2J3C4"/>
<proteinExistence type="predicted"/>
<protein>
    <submittedName>
        <fullName evidence="2">Uncharacterized protein</fullName>
    </submittedName>
</protein>
<keyword evidence="3" id="KW-1185">Reference proteome</keyword>
<comment type="caution">
    <text evidence="2">The sequence shown here is derived from an EMBL/GenBank/DDBJ whole genome shotgun (WGS) entry which is preliminary data.</text>
</comment>
<reference evidence="2 3" key="1">
    <citation type="submission" date="2019-03" db="EMBL/GenBank/DDBJ databases">
        <title>First draft genome of Liparis tanakae, snailfish: a comprehensive survey of snailfish specific genes.</title>
        <authorList>
            <person name="Kim W."/>
            <person name="Song I."/>
            <person name="Jeong J.-H."/>
            <person name="Kim D."/>
            <person name="Kim S."/>
            <person name="Ryu S."/>
            <person name="Song J.Y."/>
            <person name="Lee S.K."/>
        </authorList>
    </citation>
    <scope>NUCLEOTIDE SEQUENCE [LARGE SCALE GENOMIC DNA]</scope>
    <source>
        <tissue evidence="2">Muscle</tissue>
    </source>
</reference>
<dbReference type="EMBL" id="SRLO01000025">
    <property type="protein sequence ID" value="TNN84710.1"/>
    <property type="molecule type" value="Genomic_DNA"/>
</dbReference>
<name>A0A4Z2J3C4_9TELE</name>
<gene>
    <name evidence="2" type="ORF">EYF80_005125</name>
</gene>
<sequence length="185" mass="19844">MGERGTSRYPTSPQSKSSHPHASAGPPRPTLPGIRDHQLGPVGPRPSLNLPTAPLSCCSTGAEEMEEEEKEEEEESYRAPHRSHRAPKSLEATGLGGELDFVHFERPTVLPAGDGQNCSSEAAQGAPAAHGRSSCTDGARACVCVQAATSRGVREFSPPTTWETPSSTSRPQRDHWHDGILRDFV</sequence>